<dbReference type="GO" id="GO:0005840">
    <property type="term" value="C:ribosome"/>
    <property type="evidence" value="ECO:0007669"/>
    <property type="project" value="UniProtKB-KW"/>
</dbReference>
<dbReference type="GO" id="GO:0003735">
    <property type="term" value="F:structural constituent of ribosome"/>
    <property type="evidence" value="ECO:0007669"/>
    <property type="project" value="InterPro"/>
</dbReference>
<dbReference type="PIRSF" id="PIRSF002161">
    <property type="entry name" value="Ribosomal_L5"/>
    <property type="match status" value="1"/>
</dbReference>
<dbReference type="Gene3D" id="3.30.1440.10">
    <property type="match status" value="1"/>
</dbReference>
<dbReference type="Pfam" id="PF00281">
    <property type="entry name" value="Ribosomal_L5"/>
    <property type="match status" value="1"/>
</dbReference>
<dbReference type="GO" id="GO:0019843">
    <property type="term" value="F:rRNA binding"/>
    <property type="evidence" value="ECO:0007669"/>
    <property type="project" value="UniProtKB-UniRule"/>
</dbReference>
<feature type="domain" description="Large ribosomal subunit protein uL5 N-terminal" evidence="7">
    <location>
        <begin position="24"/>
        <end position="80"/>
    </location>
</feature>
<proteinExistence type="inferred from homology"/>
<dbReference type="AlphaFoldDB" id="A0A662DMT7"/>
<dbReference type="SUPFAM" id="SSF55282">
    <property type="entry name" value="RL5-like"/>
    <property type="match status" value="1"/>
</dbReference>
<evidence type="ECO:0000256" key="6">
    <source>
        <dbReference type="RuleBase" id="RU003930"/>
    </source>
</evidence>
<keyword evidence="5" id="KW-0694">RNA-binding</keyword>
<evidence type="ECO:0000256" key="5">
    <source>
        <dbReference type="HAMAP-Rule" id="MF_01333"/>
    </source>
</evidence>
<dbReference type="InterPro" id="IPR031310">
    <property type="entry name" value="Ribosomal_uL5_N"/>
</dbReference>
<organism evidence="9 10">
    <name type="scientific">Aerophobetes bacterium</name>
    <dbReference type="NCBI Taxonomy" id="2030807"/>
    <lineage>
        <taxon>Bacteria</taxon>
        <taxon>Candidatus Aerophobota</taxon>
    </lineage>
</organism>
<evidence type="ECO:0000256" key="3">
    <source>
        <dbReference type="ARBA" id="ARBA00023274"/>
    </source>
</evidence>
<comment type="function">
    <text evidence="5">This is 1 of the proteins that bind and probably mediate the attachment of the 5S RNA into the large ribosomal subunit, where it forms part of the central protuberance. In the 70S ribosome it contacts protein S13 of the 30S subunit (bridge B1b), connecting the 2 subunits; this bridge is implicated in subunit movement. Contacts the P site tRNA; the 5S rRNA and some of its associated proteins might help stabilize positioning of ribosome-bound tRNAs.</text>
</comment>
<evidence type="ECO:0000259" key="8">
    <source>
        <dbReference type="Pfam" id="PF00673"/>
    </source>
</evidence>
<reference evidence="9 10" key="1">
    <citation type="submission" date="2018-06" db="EMBL/GenBank/DDBJ databases">
        <title>Extensive metabolic versatility and redundancy in microbially diverse, dynamic hydrothermal sediments.</title>
        <authorList>
            <person name="Dombrowski N."/>
            <person name="Teske A."/>
            <person name="Baker B.J."/>
        </authorList>
    </citation>
    <scope>NUCLEOTIDE SEQUENCE [LARGE SCALE GENOMIC DNA]</scope>
    <source>
        <strain evidence="9">B3_G15</strain>
    </source>
</reference>
<evidence type="ECO:0000256" key="2">
    <source>
        <dbReference type="ARBA" id="ARBA00022980"/>
    </source>
</evidence>
<evidence type="ECO:0000259" key="7">
    <source>
        <dbReference type="Pfam" id="PF00281"/>
    </source>
</evidence>
<dbReference type="InterPro" id="IPR020930">
    <property type="entry name" value="Ribosomal_uL5_bac-type"/>
</dbReference>
<keyword evidence="3 5" id="KW-0687">Ribonucleoprotein</keyword>
<comment type="caution">
    <text evidence="9">The sequence shown here is derived from an EMBL/GenBank/DDBJ whole genome shotgun (WGS) entry which is preliminary data.</text>
</comment>
<dbReference type="InterPro" id="IPR022803">
    <property type="entry name" value="Ribosomal_uL5_dom_sf"/>
</dbReference>
<feature type="domain" description="Large ribosomal subunit protein uL5 C-terminal" evidence="8">
    <location>
        <begin position="85"/>
        <end position="177"/>
    </location>
</feature>
<evidence type="ECO:0000256" key="4">
    <source>
        <dbReference type="ARBA" id="ARBA00035245"/>
    </source>
</evidence>
<dbReference type="Proteomes" id="UP000280417">
    <property type="component" value="Unassembled WGS sequence"/>
</dbReference>
<dbReference type="PANTHER" id="PTHR11994">
    <property type="entry name" value="60S RIBOSOMAL PROTEIN L11-RELATED"/>
    <property type="match status" value="1"/>
</dbReference>
<dbReference type="Pfam" id="PF00673">
    <property type="entry name" value="Ribosomal_L5_C"/>
    <property type="match status" value="1"/>
</dbReference>
<keyword evidence="5" id="KW-0820">tRNA-binding</keyword>
<sequence length="179" mass="20159">MARLKELYKKEIVPQLMEELGLDNPMRVPRVEKVCVNIGLGRAKTEPKLIDMARKSLSLITGQAPVVTKAKKSIAGFNLRKGMVIGCKVTLRGERMYEFLDRLFNLAMPRIRDFHGVSDNCFDGRGNFTLGLQDQMIFPEAEYESASKLPGLSVSIVTTAQNDQEAKRLLQKLGMPFRK</sequence>
<dbReference type="HAMAP" id="MF_01333_B">
    <property type="entry name" value="Ribosomal_uL5_B"/>
    <property type="match status" value="1"/>
</dbReference>
<keyword evidence="2 5" id="KW-0689">Ribosomal protein</keyword>
<protein>
    <recommendedName>
        <fullName evidence="4 5">Large ribosomal subunit protein uL5</fullName>
    </recommendedName>
</protein>
<dbReference type="InterPro" id="IPR002132">
    <property type="entry name" value="Ribosomal_uL5"/>
</dbReference>
<comment type="similarity">
    <text evidence="1 5 6">Belongs to the universal ribosomal protein uL5 family.</text>
</comment>
<dbReference type="GO" id="GO:0006412">
    <property type="term" value="P:translation"/>
    <property type="evidence" value="ECO:0007669"/>
    <property type="project" value="UniProtKB-UniRule"/>
</dbReference>
<dbReference type="NCBIfam" id="NF000585">
    <property type="entry name" value="PRK00010.1"/>
    <property type="match status" value="1"/>
</dbReference>
<dbReference type="FunFam" id="3.30.1440.10:FF:000001">
    <property type="entry name" value="50S ribosomal protein L5"/>
    <property type="match status" value="1"/>
</dbReference>
<dbReference type="GO" id="GO:0000049">
    <property type="term" value="F:tRNA binding"/>
    <property type="evidence" value="ECO:0007669"/>
    <property type="project" value="UniProtKB-UniRule"/>
</dbReference>
<accession>A0A662DMT7</accession>
<dbReference type="EMBL" id="QMQA01000005">
    <property type="protein sequence ID" value="RLE15419.1"/>
    <property type="molecule type" value="Genomic_DNA"/>
</dbReference>
<gene>
    <name evidence="5" type="primary">rplE</name>
    <name evidence="9" type="ORF">DRJ04_00450</name>
</gene>
<dbReference type="InterPro" id="IPR020929">
    <property type="entry name" value="Ribosomal_uL5_CS"/>
</dbReference>
<dbReference type="PROSITE" id="PS00358">
    <property type="entry name" value="RIBOSOMAL_L5"/>
    <property type="match status" value="1"/>
</dbReference>
<dbReference type="GO" id="GO:1990904">
    <property type="term" value="C:ribonucleoprotein complex"/>
    <property type="evidence" value="ECO:0007669"/>
    <property type="project" value="UniProtKB-KW"/>
</dbReference>
<comment type="subunit">
    <text evidence="5">Part of the 50S ribosomal subunit; part of the 5S rRNA/L5/L18/L25 subcomplex. Contacts the 5S rRNA and the P site tRNA. Forms a bridge to the 30S subunit in the 70S ribosome.</text>
</comment>
<evidence type="ECO:0000313" key="9">
    <source>
        <dbReference type="EMBL" id="RLE15419.1"/>
    </source>
</evidence>
<dbReference type="InterPro" id="IPR031309">
    <property type="entry name" value="Ribosomal_uL5_C"/>
</dbReference>
<keyword evidence="5" id="KW-0699">rRNA-binding</keyword>
<evidence type="ECO:0000256" key="1">
    <source>
        <dbReference type="ARBA" id="ARBA00008553"/>
    </source>
</evidence>
<name>A0A662DMT7_UNCAE</name>
<evidence type="ECO:0000313" key="10">
    <source>
        <dbReference type="Proteomes" id="UP000280417"/>
    </source>
</evidence>